<dbReference type="EMBL" id="LKMD01000101">
    <property type="protein sequence ID" value="PIA98676.1"/>
    <property type="molecule type" value="Genomic_DNA"/>
</dbReference>
<evidence type="ECO:0000313" key="5">
    <source>
        <dbReference type="Proteomes" id="UP000230605"/>
    </source>
</evidence>
<feature type="region of interest" description="Disordered" evidence="1">
    <location>
        <begin position="836"/>
        <end position="855"/>
    </location>
</feature>
<dbReference type="PANTHER" id="PTHR38795">
    <property type="entry name" value="DUF6604 DOMAIN-CONTAINING PROTEIN"/>
    <property type="match status" value="1"/>
</dbReference>
<dbReference type="Proteomes" id="UP000230605">
    <property type="component" value="Chromosome 3"/>
</dbReference>
<accession>A0A2G5I1K6</accession>
<dbReference type="Proteomes" id="UP001302367">
    <property type="component" value="Chromosome 3"/>
</dbReference>
<proteinExistence type="predicted"/>
<dbReference type="PANTHER" id="PTHR38795:SF1">
    <property type="entry name" value="DUF6604 DOMAIN-CONTAINING PROTEIN"/>
    <property type="match status" value="1"/>
</dbReference>
<reference evidence="4 6" key="2">
    <citation type="submission" date="2023-09" db="EMBL/GenBank/DDBJ databases">
        <title>Complete-Gapless Cercospora beticola genome.</title>
        <authorList>
            <person name="Wyatt N.A."/>
            <person name="Spanner R.E."/>
            <person name="Bolton M.D."/>
        </authorList>
    </citation>
    <scope>NUCLEOTIDE SEQUENCE [LARGE SCALE GENOMIC DNA]</scope>
    <source>
        <strain evidence="4">Cb09-40</strain>
    </source>
</reference>
<feature type="domain" description="DUF6604" evidence="2">
    <location>
        <begin position="11"/>
        <end position="256"/>
    </location>
</feature>
<name>A0A2G5I1K6_CERBT</name>
<dbReference type="Pfam" id="PF20253">
    <property type="entry name" value="DUF6604"/>
    <property type="match status" value="1"/>
</dbReference>
<evidence type="ECO:0000313" key="6">
    <source>
        <dbReference type="Proteomes" id="UP001302367"/>
    </source>
</evidence>
<dbReference type="AlphaFoldDB" id="A0A2G5I1K6"/>
<sequence length="1107" mass="124774">MRHDIYVDTYRRYKRGTARIAQWLAVAGRLCGAEVEQKTNTDGKYLMPLSKFRELANAIAECTEPRIQVRPELLDLLRDVISLRLAACLFFRNNSSSDELFERSNEGHLHTIEVLQDVLTTLIPLGSAESQPRAANLDSNVADHAEIRSNIFDTLDLEDIAEPVVQQELTKANKNRNSRGRSFKRGKVKRNDVELGSSKDELIFNLFCFFKDLHDIQAYLGNLWQQHKDGDVPLTTAAVTTDLAFDFIKNNENQMLASEWVDETDGTRRTMREVLASMQKNRTSSAVPLYWNFEKEGGLLNHGYLGELVFSHVSDFNGDKLANGKASDEAVQTRMYQVSEWLYTPAYIMLDRLEASSTGADSLRGAPQNSSASFTRTNGEAAVIAASEFEKRFETLGKLGLDLVQIYCTGLHEALASDIWTKTFAELMSPLKPETKKRLGPRNNRQLCNTIPVWLAFATTVYLDVRTLLGSQTREAFQDLEQESKMISRTITQMLQWAKHHPEPAWTQSHVAAMILNDPIRAIRDAPGGKLLPKSPPHHLMRTHPLLAGIRMFFLQLCMWDASIGMTNIHDGIGQATHLYGLASTKTPGIWKDMEYLLGLHDEEYLYYGGRPKNISESCRKYSLALGMSAQTSANHTHSARKISARGFQHAVRQLRPHVIPSDLLNHRYEAIRMRSGPAEGPQTNLPASELLLEFQKRQPNATLDVEQGQSAHVVPLLCIVQKALSADTKHLAFDYVAMHQRCWAVLERLQMELREDLAWLGGHTGQNLMRKDQMSLRIMVGVIFNSISAVSKSGLNKKNDNFARLALNTIDIVQSIAEEESCTGLDAVKDRLSSRSLQRPRTDDGINGAEPDVNSDDLAMLNAALDMAPERSLTEEQVKEVLKRASTTPLDEFPPHTQEYLKHIQASGGDLSKGVQGVLQGIENKTSQYTPEQQERVLQTTTMKELLDLMKVFERQAVEEVTSIDGAEEKKKRNNKNKNKNRKLKQKEMKAAAATGSTLVSTRAQDEEVEEVVRQKPLSVNRKNMTPGQIAEQDWEAYEQARKEGKMIIDGEEFVYTGRKTVDLSLEDILNPENLTEEQCHALMQLQESLAREESQGKRQSRHRRA</sequence>
<evidence type="ECO:0000313" key="3">
    <source>
        <dbReference type="EMBL" id="PIA98676.1"/>
    </source>
</evidence>
<protein>
    <recommendedName>
        <fullName evidence="2">DUF6604 domain-containing protein</fullName>
    </recommendedName>
</protein>
<reference evidence="3 5" key="1">
    <citation type="submission" date="2015-10" db="EMBL/GenBank/DDBJ databases">
        <title>The cercosporin biosynthetic gene cluster was horizontally transferred to several fungal lineages and shown to be expanded in Cercospora beticola based on microsynteny with recipient genomes.</title>
        <authorList>
            <person name="De Jonge R."/>
            <person name="Ebert M.K."/>
            <person name="Suttle J.C."/>
            <person name="Jurick Ii W.M."/>
            <person name="Secor G.A."/>
            <person name="Thomma B.P."/>
            <person name="Van De Peer Y."/>
            <person name="Bolton M.D."/>
        </authorList>
    </citation>
    <scope>NUCLEOTIDE SEQUENCE [LARGE SCALE GENOMIC DNA]</scope>
    <source>
        <strain evidence="3 5">09-40</strain>
    </source>
</reference>
<evidence type="ECO:0000256" key="1">
    <source>
        <dbReference type="SAM" id="MobiDB-lite"/>
    </source>
</evidence>
<evidence type="ECO:0000259" key="2">
    <source>
        <dbReference type="Pfam" id="PF20253"/>
    </source>
</evidence>
<keyword evidence="6" id="KW-1185">Reference proteome</keyword>
<gene>
    <name evidence="3" type="ORF">CB0940_03011</name>
    <name evidence="4" type="ORF">RHO25_004797</name>
</gene>
<dbReference type="InterPro" id="IPR046539">
    <property type="entry name" value="DUF6604"/>
</dbReference>
<dbReference type="OrthoDB" id="3650634at2759"/>
<feature type="compositionally biased region" description="Basic residues" evidence="1">
    <location>
        <begin position="973"/>
        <end position="986"/>
    </location>
</feature>
<dbReference type="EMBL" id="CP134186">
    <property type="protein sequence ID" value="WPB00178.1"/>
    <property type="molecule type" value="Genomic_DNA"/>
</dbReference>
<feature type="region of interest" description="Disordered" evidence="1">
    <location>
        <begin position="969"/>
        <end position="998"/>
    </location>
</feature>
<organism evidence="3 5">
    <name type="scientific">Cercospora beticola</name>
    <name type="common">Sugarbeet leaf spot fungus</name>
    <dbReference type="NCBI Taxonomy" id="122368"/>
    <lineage>
        <taxon>Eukaryota</taxon>
        <taxon>Fungi</taxon>
        <taxon>Dikarya</taxon>
        <taxon>Ascomycota</taxon>
        <taxon>Pezizomycotina</taxon>
        <taxon>Dothideomycetes</taxon>
        <taxon>Dothideomycetidae</taxon>
        <taxon>Mycosphaerellales</taxon>
        <taxon>Mycosphaerellaceae</taxon>
        <taxon>Cercospora</taxon>
    </lineage>
</organism>
<evidence type="ECO:0000313" key="4">
    <source>
        <dbReference type="EMBL" id="WPB00178.1"/>
    </source>
</evidence>